<evidence type="ECO:0000259" key="3">
    <source>
        <dbReference type="PROSITE" id="PS50048"/>
    </source>
</evidence>
<evidence type="ECO:0000256" key="2">
    <source>
        <dbReference type="SAM" id="MobiDB-lite"/>
    </source>
</evidence>
<keyword evidence="1" id="KW-0539">Nucleus</keyword>
<keyword evidence="5" id="KW-1185">Reference proteome</keyword>
<dbReference type="Pfam" id="PF00172">
    <property type="entry name" value="Zn_clus"/>
    <property type="match status" value="1"/>
</dbReference>
<dbReference type="InterPro" id="IPR036864">
    <property type="entry name" value="Zn2-C6_fun-type_DNA-bd_sf"/>
</dbReference>
<accession>A0ABR3V249</accession>
<dbReference type="CDD" id="cd00067">
    <property type="entry name" value="GAL4"/>
    <property type="match status" value="1"/>
</dbReference>
<dbReference type="PROSITE" id="PS00463">
    <property type="entry name" value="ZN2_CY6_FUNGAL_1"/>
    <property type="match status" value="1"/>
</dbReference>
<dbReference type="SUPFAM" id="SSF57701">
    <property type="entry name" value="Zn2/Cys6 DNA-binding domain"/>
    <property type="match status" value="1"/>
</dbReference>
<organism evidence="4 5">
    <name type="scientific">Humicola insolens</name>
    <name type="common">Soft-rot fungus</name>
    <dbReference type="NCBI Taxonomy" id="85995"/>
    <lineage>
        <taxon>Eukaryota</taxon>
        <taxon>Fungi</taxon>
        <taxon>Dikarya</taxon>
        <taxon>Ascomycota</taxon>
        <taxon>Pezizomycotina</taxon>
        <taxon>Sordariomycetes</taxon>
        <taxon>Sordariomycetidae</taxon>
        <taxon>Sordariales</taxon>
        <taxon>Chaetomiaceae</taxon>
        <taxon>Mycothermus</taxon>
    </lineage>
</organism>
<name>A0ABR3V249_HUMIN</name>
<dbReference type="Proteomes" id="UP001583172">
    <property type="component" value="Unassembled WGS sequence"/>
</dbReference>
<evidence type="ECO:0000313" key="4">
    <source>
        <dbReference type="EMBL" id="KAL1835556.1"/>
    </source>
</evidence>
<sequence>MADSCLRDWPPALSDLRLACEECHKRKIRCEASQDGWQGACQACRASNRACLFSLKNKTGRPRKPKSTHLYRGTKTLSPRSLSPKSLELQAGTGLSAAAITGPHPSELRHDWPSSKTRQHVAGHQPSAPGHYETPPYDIGSPPSGETSLGQLTWLPGIATGRSDSDPLFDSPCGGDIHVSMSPGFVQLGDDFALEIPGVMTSHPDLHDSNCNDRRGSEIGRLGRPYTIASGTTSSTGESSDRGDCGDPWRTGPGRNGPDVLGNNRDSTMSQDFSDTIRLCGEMNNGFQSRVLDVTAPADKQELSIVLANIEELGHKTVAAMRDAAVQSAPTSRQEQYKRMLTNVAVLGAVDIAADLVKHNLSIHNISYSAECEAMNDRNPDFLMADREGIPDDGDDGVCINPSADALESVLSLVRLDYALLQFSRFLSANQSEGDACHAVGVG</sequence>
<dbReference type="EMBL" id="JAZGSY010000607">
    <property type="protein sequence ID" value="KAL1835556.1"/>
    <property type="molecule type" value="Genomic_DNA"/>
</dbReference>
<dbReference type="SMART" id="SM00066">
    <property type="entry name" value="GAL4"/>
    <property type="match status" value="1"/>
</dbReference>
<evidence type="ECO:0000313" key="5">
    <source>
        <dbReference type="Proteomes" id="UP001583172"/>
    </source>
</evidence>
<evidence type="ECO:0000256" key="1">
    <source>
        <dbReference type="ARBA" id="ARBA00023242"/>
    </source>
</evidence>
<feature type="domain" description="Zn(2)-C6 fungal-type" evidence="3">
    <location>
        <begin position="19"/>
        <end position="53"/>
    </location>
</feature>
<feature type="region of interest" description="Disordered" evidence="2">
    <location>
        <begin position="105"/>
        <end position="151"/>
    </location>
</feature>
<protein>
    <recommendedName>
        <fullName evidence="3">Zn(2)-C6 fungal-type domain-containing protein</fullName>
    </recommendedName>
</protein>
<feature type="region of interest" description="Disordered" evidence="2">
    <location>
        <begin position="217"/>
        <end position="267"/>
    </location>
</feature>
<reference evidence="4 5" key="1">
    <citation type="journal article" date="2024" name="Commun. Biol.">
        <title>Comparative genomic analysis of thermophilic fungi reveals convergent evolutionary adaptations and gene losses.</title>
        <authorList>
            <person name="Steindorff A.S."/>
            <person name="Aguilar-Pontes M.V."/>
            <person name="Robinson A.J."/>
            <person name="Andreopoulos B."/>
            <person name="LaButti K."/>
            <person name="Kuo A."/>
            <person name="Mondo S."/>
            <person name="Riley R."/>
            <person name="Otillar R."/>
            <person name="Haridas S."/>
            <person name="Lipzen A."/>
            <person name="Grimwood J."/>
            <person name="Schmutz J."/>
            <person name="Clum A."/>
            <person name="Reid I.D."/>
            <person name="Moisan M.C."/>
            <person name="Butler G."/>
            <person name="Nguyen T.T.M."/>
            <person name="Dewar K."/>
            <person name="Conant G."/>
            <person name="Drula E."/>
            <person name="Henrissat B."/>
            <person name="Hansel C."/>
            <person name="Singer S."/>
            <person name="Hutchinson M.I."/>
            <person name="de Vries R.P."/>
            <person name="Natvig D.O."/>
            <person name="Powell A.J."/>
            <person name="Tsang A."/>
            <person name="Grigoriev I.V."/>
        </authorList>
    </citation>
    <scope>NUCLEOTIDE SEQUENCE [LARGE SCALE GENOMIC DNA]</scope>
    <source>
        <strain evidence="4 5">CBS 620.91</strain>
    </source>
</reference>
<proteinExistence type="predicted"/>
<feature type="region of interest" description="Disordered" evidence="2">
    <location>
        <begin position="59"/>
        <end position="83"/>
    </location>
</feature>
<dbReference type="PROSITE" id="PS50048">
    <property type="entry name" value="ZN2_CY6_FUNGAL_2"/>
    <property type="match status" value="1"/>
</dbReference>
<dbReference type="Gene3D" id="4.10.240.10">
    <property type="entry name" value="Zn(2)-C6 fungal-type DNA-binding domain"/>
    <property type="match status" value="1"/>
</dbReference>
<feature type="compositionally biased region" description="Basic residues" evidence="2">
    <location>
        <begin position="59"/>
        <end position="69"/>
    </location>
</feature>
<gene>
    <name evidence="4" type="ORF">VTJ49DRAFT_6488</name>
</gene>
<comment type="caution">
    <text evidence="4">The sequence shown here is derived from an EMBL/GenBank/DDBJ whole genome shotgun (WGS) entry which is preliminary data.</text>
</comment>
<dbReference type="InterPro" id="IPR001138">
    <property type="entry name" value="Zn2Cys6_DnaBD"/>
</dbReference>